<sequence>MVATAAGVAGCSDNGSGDGSGGDDEDGDETDAGTPTATPEETEENVETPEERDEPEGPTDPDEPADVQNPKQAVDDWLSNTKNYDGNINGQIAETDVSIGVGVDDTSGSTFAFGKPAIRVTTGTQIQWIWQDPNNAHNVRERNGLFGSGDPVTSSGKTFTVTLTEPGVYLYKCSNHGGALGMRGAIIVEDEQTLSGYPKVDEWLSDYSEYDGRLTDRTGEASVDVKVGARSPNGQNRSFDPVAILVDQGTEIVFDWSGRGGTHDVTWKNDTFEPSDNVRDASYTYSVTMDEPGVYLYYCRGDRPYNGRGAVVVR</sequence>
<gene>
    <name evidence="5" type="ORF">SAMN05216218_101356</name>
</gene>
<dbReference type="EMBL" id="FNBK01000001">
    <property type="protein sequence ID" value="SDE79535.1"/>
    <property type="molecule type" value="Genomic_DNA"/>
</dbReference>
<protein>
    <submittedName>
        <fullName evidence="5">Halocyanin domain-containing protein</fullName>
    </submittedName>
</protein>
<evidence type="ECO:0000256" key="2">
    <source>
        <dbReference type="ARBA" id="ARBA00023008"/>
    </source>
</evidence>
<reference evidence="6" key="1">
    <citation type="submission" date="2016-10" db="EMBL/GenBank/DDBJ databases">
        <authorList>
            <person name="Varghese N."/>
            <person name="Submissions S."/>
        </authorList>
    </citation>
    <scope>NUCLEOTIDE SEQUENCE [LARGE SCALE GENOMIC DNA]</scope>
    <source>
        <strain evidence="6">IBRC-M 10760</strain>
    </source>
</reference>
<feature type="region of interest" description="Disordered" evidence="3">
    <location>
        <begin position="1"/>
        <end position="69"/>
    </location>
</feature>
<dbReference type="STRING" id="660518.SAMN05216218_101356"/>
<dbReference type="Pfam" id="PF00127">
    <property type="entry name" value="Copper-bind"/>
    <property type="match status" value="1"/>
</dbReference>
<feature type="domain" description="Blue (type 1) copper" evidence="4">
    <location>
        <begin position="106"/>
        <end position="189"/>
    </location>
</feature>
<dbReference type="AlphaFoldDB" id="A0A1G7FUX6"/>
<keyword evidence="2" id="KW-0186">Copper</keyword>
<dbReference type="NCBIfam" id="TIGR03102">
    <property type="entry name" value="halo_cynanin"/>
    <property type="match status" value="1"/>
</dbReference>
<evidence type="ECO:0000256" key="1">
    <source>
        <dbReference type="ARBA" id="ARBA00022723"/>
    </source>
</evidence>
<proteinExistence type="predicted"/>
<keyword evidence="6" id="KW-1185">Reference proteome</keyword>
<keyword evidence="1" id="KW-0479">Metal-binding</keyword>
<dbReference type="GO" id="GO:0005507">
    <property type="term" value="F:copper ion binding"/>
    <property type="evidence" value="ECO:0007669"/>
    <property type="project" value="InterPro"/>
</dbReference>
<feature type="compositionally biased region" description="Acidic residues" evidence="3">
    <location>
        <begin position="21"/>
        <end position="31"/>
    </location>
</feature>
<dbReference type="RefSeq" id="WP_092687144.1">
    <property type="nucleotide sequence ID" value="NZ_FNBK01000001.1"/>
</dbReference>
<evidence type="ECO:0000256" key="3">
    <source>
        <dbReference type="SAM" id="MobiDB-lite"/>
    </source>
</evidence>
<dbReference type="PANTHER" id="PTHR36507">
    <property type="entry name" value="BLL1555 PROTEIN"/>
    <property type="match status" value="1"/>
</dbReference>
<dbReference type="InterPro" id="IPR000923">
    <property type="entry name" value="BlueCu_1"/>
</dbReference>
<evidence type="ECO:0000259" key="4">
    <source>
        <dbReference type="Pfam" id="PF00127"/>
    </source>
</evidence>
<dbReference type="OrthoDB" id="11088at2157"/>
<name>A0A1G7FUX6_9EURY</name>
<dbReference type="InterPro" id="IPR008972">
    <property type="entry name" value="Cupredoxin"/>
</dbReference>
<accession>A0A1G7FUX6</accession>
<dbReference type="PANTHER" id="PTHR36507:SF1">
    <property type="entry name" value="BLL1555 PROTEIN"/>
    <property type="match status" value="1"/>
</dbReference>
<feature type="compositionally biased region" description="Acidic residues" evidence="3">
    <location>
        <begin position="40"/>
        <end position="65"/>
    </location>
</feature>
<dbReference type="GO" id="GO:0009055">
    <property type="term" value="F:electron transfer activity"/>
    <property type="evidence" value="ECO:0007669"/>
    <property type="project" value="InterPro"/>
</dbReference>
<dbReference type="SUPFAM" id="SSF49503">
    <property type="entry name" value="Cupredoxins"/>
    <property type="match status" value="2"/>
</dbReference>
<dbReference type="InterPro" id="IPR052721">
    <property type="entry name" value="ET_Amicyanin"/>
</dbReference>
<dbReference type="Gene3D" id="2.60.40.420">
    <property type="entry name" value="Cupredoxins - blue copper proteins"/>
    <property type="match status" value="2"/>
</dbReference>
<evidence type="ECO:0000313" key="5">
    <source>
        <dbReference type="EMBL" id="SDE79535.1"/>
    </source>
</evidence>
<evidence type="ECO:0000313" key="6">
    <source>
        <dbReference type="Proteomes" id="UP000199076"/>
    </source>
</evidence>
<dbReference type="InterPro" id="IPR017533">
    <property type="entry name" value="Halocyanin"/>
</dbReference>
<dbReference type="Proteomes" id="UP000199076">
    <property type="component" value="Unassembled WGS sequence"/>
</dbReference>
<organism evidence="5 6">
    <name type="scientific">Halorientalis regularis</name>
    <dbReference type="NCBI Taxonomy" id="660518"/>
    <lineage>
        <taxon>Archaea</taxon>
        <taxon>Methanobacteriati</taxon>
        <taxon>Methanobacteriota</taxon>
        <taxon>Stenosarchaea group</taxon>
        <taxon>Halobacteria</taxon>
        <taxon>Halobacteriales</taxon>
        <taxon>Haloarculaceae</taxon>
        <taxon>Halorientalis</taxon>
    </lineage>
</organism>